<feature type="transmembrane region" description="Helical" evidence="1">
    <location>
        <begin position="6"/>
        <end position="26"/>
    </location>
</feature>
<gene>
    <name evidence="2" type="ORF">HMPREF2086_00051</name>
</gene>
<dbReference type="HOGENOM" id="CLU_221231_0_0_7"/>
<dbReference type="STRING" id="1357400.HMPREF2086_00051"/>
<keyword evidence="1" id="KW-1133">Transmembrane helix</keyword>
<organism evidence="2 3">
    <name type="scientific">Helicobacter macacae MIT 99-5501</name>
    <dbReference type="NCBI Taxonomy" id="1357400"/>
    <lineage>
        <taxon>Bacteria</taxon>
        <taxon>Pseudomonadati</taxon>
        <taxon>Campylobacterota</taxon>
        <taxon>Epsilonproteobacteria</taxon>
        <taxon>Campylobacterales</taxon>
        <taxon>Helicobacteraceae</taxon>
        <taxon>Helicobacter</taxon>
    </lineage>
</organism>
<dbReference type="Proteomes" id="UP000018731">
    <property type="component" value="Unassembled WGS sequence"/>
</dbReference>
<evidence type="ECO:0000256" key="1">
    <source>
        <dbReference type="SAM" id="Phobius"/>
    </source>
</evidence>
<evidence type="ECO:0000313" key="3">
    <source>
        <dbReference type="Proteomes" id="UP000018731"/>
    </source>
</evidence>
<accession>V8CBD1</accession>
<reference evidence="2 3" key="1">
    <citation type="journal article" date="2014" name="Genome Announc.">
        <title>Draft genome sequences of six enterohepatic helicobacter species isolated from humans and one from rhesus macaques.</title>
        <authorList>
            <person name="Shen Z."/>
            <person name="Sheh A."/>
            <person name="Young S.K."/>
            <person name="Abouelliel A."/>
            <person name="Ward D.V."/>
            <person name="Earl A.M."/>
            <person name="Fox J.G."/>
        </authorList>
    </citation>
    <scope>NUCLEOTIDE SEQUENCE [LARGE SCALE GENOMIC DNA]</scope>
    <source>
        <strain evidence="2 3">MIT 99-5501</strain>
    </source>
</reference>
<name>V8CBD1_9HELI</name>
<sequence>MDSLEVFLLVFLLLVLVGGIGGYLYFMRERD</sequence>
<evidence type="ECO:0000313" key="2">
    <source>
        <dbReference type="EMBL" id="ETD24718.1"/>
    </source>
</evidence>
<protein>
    <submittedName>
        <fullName evidence="2">Uncharacterized protein</fullName>
    </submittedName>
</protein>
<keyword evidence="1" id="KW-0472">Membrane</keyword>
<dbReference type="EMBL" id="AZJI01000001">
    <property type="protein sequence ID" value="ETD24718.1"/>
    <property type="molecule type" value="Genomic_DNA"/>
</dbReference>
<proteinExistence type="predicted"/>
<dbReference type="AlphaFoldDB" id="V8CBD1"/>
<keyword evidence="1" id="KW-0812">Transmembrane</keyword>
<keyword evidence="3" id="KW-1185">Reference proteome</keyword>
<comment type="caution">
    <text evidence="2">The sequence shown here is derived from an EMBL/GenBank/DDBJ whole genome shotgun (WGS) entry which is preliminary data.</text>
</comment>